<keyword evidence="2" id="KW-0808">Transferase</keyword>
<evidence type="ECO:0000313" key="2">
    <source>
        <dbReference type="EMBL" id="MDO7846740.1"/>
    </source>
</evidence>
<dbReference type="InterPro" id="IPR001173">
    <property type="entry name" value="Glyco_trans_2-like"/>
</dbReference>
<evidence type="ECO:0000313" key="3">
    <source>
        <dbReference type="Proteomes" id="UP001167796"/>
    </source>
</evidence>
<dbReference type="EC" id="2.4.-.-" evidence="2"/>
<proteinExistence type="predicted"/>
<gene>
    <name evidence="2" type="ORF">Q5H92_10260</name>
</gene>
<dbReference type="RefSeq" id="WP_305011423.1">
    <property type="nucleotide sequence ID" value="NZ_JAUQSX010000004.1"/>
</dbReference>
<sequence>MEYRISYVVSTYNKLPYLRHIMARLVAARQPDEEIIVCDGGSNDGTPAFLQSLYDEGKIQSFVSERDKGQSHGLNKGFLMAKGEIIKSISDDDAYWYPTIRMAADFMIAHPDVDVMLGHTAFGQLYDQTFARVGEKKVDEYKNWLATKEPFWMIDMPMLVRRKSLAITGLFHTGIVMVDAEFIFRITRLNVNIAWCTGVLSMHLNNPKGNFNNMSPRSIADEARRVQIFYDVRNTPFSLKGAIALSKEFVEGLKRPLRPVKRRFFERAGLPQVQDPERYSTGYVPRPEEDQLAAAYRVCDEFMAARNAEREITFIYRPSEVTKVLQTS</sequence>
<comment type="caution">
    <text evidence="2">The sequence shown here is derived from an EMBL/GenBank/DDBJ whole genome shotgun (WGS) entry which is preliminary data.</text>
</comment>
<dbReference type="PANTHER" id="PTHR43685">
    <property type="entry name" value="GLYCOSYLTRANSFERASE"/>
    <property type="match status" value="1"/>
</dbReference>
<name>A0ABT9AC55_9BACT</name>
<dbReference type="InterPro" id="IPR029044">
    <property type="entry name" value="Nucleotide-diphossugar_trans"/>
</dbReference>
<dbReference type="Proteomes" id="UP001167796">
    <property type="component" value="Unassembled WGS sequence"/>
</dbReference>
<dbReference type="Gene3D" id="3.90.550.10">
    <property type="entry name" value="Spore Coat Polysaccharide Biosynthesis Protein SpsA, Chain A"/>
    <property type="match status" value="1"/>
</dbReference>
<accession>A0ABT9AC55</accession>
<reference evidence="2" key="1">
    <citation type="submission" date="2023-07" db="EMBL/GenBank/DDBJ databases">
        <authorList>
            <person name="Kim M.K."/>
        </authorList>
    </citation>
    <scope>NUCLEOTIDE SEQUENCE</scope>
    <source>
        <strain evidence="2">M29</strain>
    </source>
</reference>
<feature type="domain" description="Glycosyltransferase 2-like" evidence="1">
    <location>
        <begin position="6"/>
        <end position="131"/>
    </location>
</feature>
<keyword evidence="2" id="KW-0328">Glycosyltransferase</keyword>
<keyword evidence="3" id="KW-1185">Reference proteome</keyword>
<dbReference type="GO" id="GO:0016757">
    <property type="term" value="F:glycosyltransferase activity"/>
    <property type="evidence" value="ECO:0007669"/>
    <property type="project" value="UniProtKB-KW"/>
</dbReference>
<protein>
    <submittedName>
        <fullName evidence="2">Glycosyltransferase</fullName>
        <ecNumber evidence="2">2.4.-.-</ecNumber>
    </submittedName>
</protein>
<evidence type="ECO:0000259" key="1">
    <source>
        <dbReference type="Pfam" id="PF00535"/>
    </source>
</evidence>
<dbReference type="InterPro" id="IPR050834">
    <property type="entry name" value="Glycosyltransf_2"/>
</dbReference>
<dbReference type="Pfam" id="PF00535">
    <property type="entry name" value="Glycos_transf_2"/>
    <property type="match status" value="1"/>
</dbReference>
<dbReference type="SUPFAM" id="SSF53448">
    <property type="entry name" value="Nucleotide-diphospho-sugar transferases"/>
    <property type="match status" value="1"/>
</dbReference>
<organism evidence="2 3">
    <name type="scientific">Hymenobacter mellowenesis</name>
    <dbReference type="NCBI Taxonomy" id="3063995"/>
    <lineage>
        <taxon>Bacteria</taxon>
        <taxon>Pseudomonadati</taxon>
        <taxon>Bacteroidota</taxon>
        <taxon>Cytophagia</taxon>
        <taxon>Cytophagales</taxon>
        <taxon>Hymenobacteraceae</taxon>
        <taxon>Hymenobacter</taxon>
    </lineage>
</organism>
<dbReference type="EMBL" id="JAUQSX010000004">
    <property type="protein sequence ID" value="MDO7846740.1"/>
    <property type="molecule type" value="Genomic_DNA"/>
</dbReference>
<dbReference type="PANTHER" id="PTHR43685:SF2">
    <property type="entry name" value="GLYCOSYLTRANSFERASE 2-LIKE DOMAIN-CONTAINING PROTEIN"/>
    <property type="match status" value="1"/>
</dbReference>